<comment type="domain">
    <text evidence="11">The histidine box domains are involved in binding the catalytic metal ions.</text>
</comment>
<evidence type="ECO:0000313" key="13">
    <source>
        <dbReference type="EMBL" id="CAD6194319.1"/>
    </source>
</evidence>
<comment type="subcellular location">
    <subcellularLocation>
        <location evidence="1">Membrane</location>
        <topology evidence="1">Multi-pass membrane protein</topology>
    </subcellularLocation>
</comment>
<name>A0A8S1HEQ1_9PELO</name>
<evidence type="ECO:0000256" key="1">
    <source>
        <dbReference type="ARBA" id="ARBA00004141"/>
    </source>
</evidence>
<comment type="similarity">
    <text evidence="2 11">Belongs to the fatty acid desaturase type 1 family.</text>
</comment>
<evidence type="ECO:0000256" key="11">
    <source>
        <dbReference type="RuleBase" id="RU000581"/>
    </source>
</evidence>
<evidence type="ECO:0000256" key="6">
    <source>
        <dbReference type="ARBA" id="ARBA00022989"/>
    </source>
</evidence>
<evidence type="ECO:0000313" key="14">
    <source>
        <dbReference type="Proteomes" id="UP000835052"/>
    </source>
</evidence>
<evidence type="ECO:0000256" key="3">
    <source>
        <dbReference type="ARBA" id="ARBA00022516"/>
    </source>
</evidence>
<proteinExistence type="inferred from homology"/>
<dbReference type="PANTHER" id="PTHR11351">
    <property type="entry name" value="ACYL-COA DESATURASE"/>
    <property type="match status" value="1"/>
</dbReference>
<evidence type="ECO:0000256" key="12">
    <source>
        <dbReference type="SAM" id="Phobius"/>
    </source>
</evidence>
<accession>A0A8S1HEQ1</accession>
<evidence type="ECO:0000256" key="2">
    <source>
        <dbReference type="ARBA" id="ARBA00009295"/>
    </source>
</evidence>
<dbReference type="InterPro" id="IPR015876">
    <property type="entry name" value="Acyl-CoA_DS"/>
</dbReference>
<dbReference type="GO" id="GO:0006636">
    <property type="term" value="P:unsaturated fatty acid biosynthetic process"/>
    <property type="evidence" value="ECO:0007669"/>
    <property type="project" value="TreeGrafter"/>
</dbReference>
<keyword evidence="10 11" id="KW-0275">Fatty acid biosynthesis</keyword>
<evidence type="ECO:0000256" key="5">
    <source>
        <dbReference type="ARBA" id="ARBA00022832"/>
    </source>
</evidence>
<feature type="transmembrane region" description="Helical" evidence="12">
    <location>
        <begin position="194"/>
        <end position="214"/>
    </location>
</feature>
<feature type="transmembrane region" description="Helical" evidence="12">
    <location>
        <begin position="51"/>
        <end position="70"/>
    </location>
</feature>
<gene>
    <name evidence="13" type="ORF">CAUJ_LOCUS10238</name>
</gene>
<evidence type="ECO:0000256" key="8">
    <source>
        <dbReference type="ARBA" id="ARBA00023098"/>
    </source>
</evidence>
<keyword evidence="9 12" id="KW-0472">Membrane</keyword>
<dbReference type="GO" id="GO:0005789">
    <property type="term" value="C:endoplasmic reticulum membrane"/>
    <property type="evidence" value="ECO:0007669"/>
    <property type="project" value="TreeGrafter"/>
</dbReference>
<dbReference type="GO" id="GO:0005506">
    <property type="term" value="F:iron ion binding"/>
    <property type="evidence" value="ECO:0007669"/>
    <property type="project" value="TreeGrafter"/>
</dbReference>
<evidence type="ECO:0000256" key="4">
    <source>
        <dbReference type="ARBA" id="ARBA00022692"/>
    </source>
</evidence>
<keyword evidence="5" id="KW-0276">Fatty acid metabolism</keyword>
<keyword evidence="4 11" id="KW-0812">Transmembrane</keyword>
<dbReference type="PANTHER" id="PTHR11351:SF27">
    <property type="entry name" value="DELTA(9)-FATTY-ACID DESATURASE FAT-5"/>
    <property type="match status" value="1"/>
</dbReference>
<dbReference type="OrthoDB" id="10260134at2759"/>
<dbReference type="CDD" id="cd03505">
    <property type="entry name" value="Delta9-FADS-like"/>
    <property type="match status" value="1"/>
</dbReference>
<evidence type="ECO:0000256" key="10">
    <source>
        <dbReference type="ARBA" id="ARBA00023160"/>
    </source>
</evidence>
<evidence type="ECO:0000256" key="7">
    <source>
        <dbReference type="ARBA" id="ARBA00023002"/>
    </source>
</evidence>
<dbReference type="PRINTS" id="PR00075">
    <property type="entry name" value="FACDDSATRASE"/>
</dbReference>
<dbReference type="EMBL" id="CAJGYM010000043">
    <property type="protein sequence ID" value="CAD6194319.1"/>
    <property type="molecule type" value="Genomic_DNA"/>
</dbReference>
<keyword evidence="3 11" id="KW-0444">Lipid biosynthesis</keyword>
<keyword evidence="7 11" id="KW-0560">Oxidoreductase</keyword>
<dbReference type="AlphaFoldDB" id="A0A8S1HEQ1"/>
<dbReference type="Proteomes" id="UP000835052">
    <property type="component" value="Unassembled WGS sequence"/>
</dbReference>
<sequence length="465" mass="53302">MTVRVEPQSNSKKSENLQNCQFLTPELDEIEKLKVESHSISFTPEYVYRNIVLFSALHFGALIGAYQLLLSAKWTTVFWVLYLHVVGSVGVTAGAHRLWSHRSYKARWPMRLLLMLMNNVALQNDIIEWARDHRCHHKWTDTDADPHSTSRGYFFAHIGWLLLKKHPQVKEKGAKLDLSDLYSDPILIFQRKNYIPLVLLFCFILPTVVPVYLWGENALIAFYTAAIFRYCFTLNVTWCVNSVSHWVGWKPYDQKISAVENIWTTVTAVGEGGHNYHHAFPQDYRTSEYTWTFNWTKLFIDSGAVFGLVYNRKVASEDAIQHVKHNMDTYKVMFVNNITLSDEIETYGTYRPRIVVEADASLINGLACFEMGDAATNSDSNEANKQERLSLRSAELDFPNVSSGWTSTSSIITITQRYFLGSNARVPHNSNRSTPVEMRPVYQEVAVTPVPEVKEEKKSCCCIVM</sequence>
<dbReference type="GO" id="GO:0004768">
    <property type="term" value="F:stearoyl-CoA 9-desaturase activity"/>
    <property type="evidence" value="ECO:0007669"/>
    <property type="project" value="TreeGrafter"/>
</dbReference>
<evidence type="ECO:0000256" key="9">
    <source>
        <dbReference type="ARBA" id="ARBA00023136"/>
    </source>
</evidence>
<evidence type="ECO:0008006" key="15">
    <source>
        <dbReference type="Google" id="ProtNLM"/>
    </source>
</evidence>
<comment type="caution">
    <text evidence="13">The sequence shown here is derived from an EMBL/GenBank/DDBJ whole genome shotgun (WGS) entry which is preliminary data.</text>
</comment>
<organism evidence="13 14">
    <name type="scientific">Caenorhabditis auriculariae</name>
    <dbReference type="NCBI Taxonomy" id="2777116"/>
    <lineage>
        <taxon>Eukaryota</taxon>
        <taxon>Metazoa</taxon>
        <taxon>Ecdysozoa</taxon>
        <taxon>Nematoda</taxon>
        <taxon>Chromadorea</taxon>
        <taxon>Rhabditida</taxon>
        <taxon>Rhabditina</taxon>
        <taxon>Rhabditomorpha</taxon>
        <taxon>Rhabditoidea</taxon>
        <taxon>Rhabditidae</taxon>
        <taxon>Peloderinae</taxon>
        <taxon>Caenorhabditis</taxon>
    </lineage>
</organism>
<feature type="transmembrane region" description="Helical" evidence="12">
    <location>
        <begin position="76"/>
        <end position="99"/>
    </location>
</feature>
<keyword evidence="8" id="KW-0443">Lipid metabolism</keyword>
<protein>
    <recommendedName>
        <fullName evidence="15">Fatty acid desaturase domain-containing protein</fullName>
    </recommendedName>
</protein>
<comment type="cofactor">
    <cofactor evidence="11">
        <name>Fe(2+)</name>
        <dbReference type="ChEBI" id="CHEBI:29033"/>
    </cofactor>
</comment>
<keyword evidence="6 12" id="KW-1133">Transmembrane helix</keyword>
<reference evidence="13" key="1">
    <citation type="submission" date="2020-10" db="EMBL/GenBank/DDBJ databases">
        <authorList>
            <person name="Kikuchi T."/>
        </authorList>
    </citation>
    <scope>NUCLEOTIDE SEQUENCE</scope>
    <source>
        <strain evidence="13">NKZ352</strain>
    </source>
</reference>
<keyword evidence="14" id="KW-1185">Reference proteome</keyword>